<gene>
    <name evidence="6" type="ORF">FXN65_14055</name>
</gene>
<dbReference type="PANTHER" id="PTHR47892">
    <property type="entry name" value="UNIVERSAL STRESS PROTEIN E"/>
    <property type="match status" value="1"/>
</dbReference>
<evidence type="ECO:0000256" key="1">
    <source>
        <dbReference type="ARBA" id="ARBA00004496"/>
    </source>
</evidence>
<dbReference type="KEGG" id="plal:FXN65_14055"/>
<protein>
    <submittedName>
        <fullName evidence="6">Universal stress protein</fullName>
    </submittedName>
</protein>
<dbReference type="Proteomes" id="UP000327179">
    <property type="component" value="Chromosome"/>
</dbReference>
<evidence type="ECO:0000256" key="3">
    <source>
        <dbReference type="ARBA" id="ARBA00022490"/>
    </source>
</evidence>
<comment type="function">
    <text evidence="4">Required for resistance to DNA-damaging agents.</text>
</comment>
<proteinExistence type="inferred from homology"/>
<dbReference type="SUPFAM" id="SSF52402">
    <property type="entry name" value="Adenine nucleotide alpha hydrolases-like"/>
    <property type="match status" value="2"/>
</dbReference>
<evidence type="ECO:0000259" key="5">
    <source>
        <dbReference type="Pfam" id="PF00582"/>
    </source>
</evidence>
<organism evidence="6 7">
    <name type="scientific">Metapseudomonas lalkuanensis</name>
    <dbReference type="NCBI Taxonomy" id="2604832"/>
    <lineage>
        <taxon>Bacteria</taxon>
        <taxon>Pseudomonadati</taxon>
        <taxon>Pseudomonadota</taxon>
        <taxon>Gammaproteobacteria</taxon>
        <taxon>Pseudomonadales</taxon>
        <taxon>Pseudomonadaceae</taxon>
        <taxon>Metapseudomonas</taxon>
    </lineage>
</organism>
<keyword evidence="7" id="KW-1185">Reference proteome</keyword>
<comment type="similarity">
    <text evidence="2">Belongs to the universal stress protein A family.</text>
</comment>
<evidence type="ECO:0000256" key="4">
    <source>
        <dbReference type="ARBA" id="ARBA00037131"/>
    </source>
</evidence>
<dbReference type="RefSeq" id="WP_151133780.1">
    <property type="nucleotide sequence ID" value="NZ_CP043311.1"/>
</dbReference>
<feature type="domain" description="UspA" evidence="5">
    <location>
        <begin position="175"/>
        <end position="290"/>
    </location>
</feature>
<dbReference type="InterPro" id="IPR006016">
    <property type="entry name" value="UspA"/>
</dbReference>
<reference evidence="6 7" key="1">
    <citation type="submission" date="2019-08" db="EMBL/GenBank/DDBJ databases">
        <title>Whole-genome Sequencing of e-waste polymer degrading bacterium Pseudomonas sp. strain PE08.</title>
        <authorList>
            <person name="Kirdat K."/>
            <person name="Debbarma P."/>
            <person name="Narawade N."/>
            <person name="Suyal D."/>
            <person name="Thorat V."/>
            <person name="Shouche Y."/>
            <person name="Goel R."/>
            <person name="Yadav A."/>
        </authorList>
    </citation>
    <scope>NUCLEOTIDE SEQUENCE [LARGE SCALE GENOMIC DNA]</scope>
    <source>
        <strain evidence="6 7">PE08</strain>
    </source>
</reference>
<keyword evidence="3" id="KW-0963">Cytoplasm</keyword>
<dbReference type="Pfam" id="PF00582">
    <property type="entry name" value="Usp"/>
    <property type="match status" value="2"/>
</dbReference>
<dbReference type="GO" id="GO:0005737">
    <property type="term" value="C:cytoplasm"/>
    <property type="evidence" value="ECO:0007669"/>
    <property type="project" value="UniProtKB-SubCell"/>
</dbReference>
<comment type="subcellular location">
    <subcellularLocation>
        <location evidence="1">Cytoplasm</location>
    </subcellularLocation>
</comment>
<evidence type="ECO:0000256" key="2">
    <source>
        <dbReference type="ARBA" id="ARBA00008791"/>
    </source>
</evidence>
<dbReference type="PANTHER" id="PTHR47892:SF1">
    <property type="entry name" value="UNIVERSAL STRESS PROTEIN E"/>
    <property type="match status" value="1"/>
</dbReference>
<name>A0A5J6QKN1_9GAMM</name>
<evidence type="ECO:0000313" key="7">
    <source>
        <dbReference type="Proteomes" id="UP000327179"/>
    </source>
</evidence>
<accession>A0A5J6QKN1</accession>
<dbReference type="AlphaFoldDB" id="A0A5J6QKN1"/>
<dbReference type="Gene3D" id="3.40.50.12370">
    <property type="match status" value="1"/>
</dbReference>
<evidence type="ECO:0000313" key="6">
    <source>
        <dbReference type="EMBL" id="QEY63130.1"/>
    </source>
</evidence>
<dbReference type="EMBL" id="CP043311">
    <property type="protein sequence ID" value="QEY63130.1"/>
    <property type="molecule type" value="Genomic_DNA"/>
</dbReference>
<sequence>MSALERLLVISEPDQLRSPAIERAAALAKATGASLDIVVCGGPSGSLWILDEVILEQVRAGFLERQRAYLAKLGDELCARGIQITTEVFWADKPELEVLLYLESRPADLVIKPARHELALKRMFITPLDWQLLRNSPLPLHLVSSAEHALPRKVAAAVDLSRSDAEGMALNEEILSVSKDFAQQCGAELHVVMAYEQSRSFFAYAAGPVGWTEQLQEQLTGNLHGAFTQFAQDHGVPRQHRHFLQGPPAKTISGCVLEQQLDVVVMGTLTHKGLDKVLGSTAEQVLYKVPSIIAVRPPET</sequence>
<feature type="domain" description="UspA" evidence="5">
    <location>
        <begin position="10"/>
        <end position="143"/>
    </location>
</feature>